<accession>A0A291GN41</accession>
<sequence length="64" mass="7607">MNQARARIIDARQRQAEDDLARMLEHESEGWLREDEHESDDVHASTRNARDPDRNRGRRRSRAP</sequence>
<protein>
    <submittedName>
        <fullName evidence="2">Uncharacterized protein</fullName>
    </submittedName>
</protein>
<keyword evidence="3" id="KW-1185">Reference proteome</keyword>
<dbReference type="Proteomes" id="UP000218165">
    <property type="component" value="Chromosome"/>
</dbReference>
<dbReference type="KEGG" id="brz:CFK38_08965"/>
<feature type="compositionally biased region" description="Basic and acidic residues" evidence="1">
    <location>
        <begin position="27"/>
        <end position="55"/>
    </location>
</feature>
<reference evidence="3" key="1">
    <citation type="submission" date="2017-09" db="EMBL/GenBank/DDBJ databases">
        <title>Brachybacterium sp. VM2412.</title>
        <authorList>
            <person name="Tak E.J."/>
            <person name="Bae J.-W."/>
        </authorList>
    </citation>
    <scope>NUCLEOTIDE SEQUENCE [LARGE SCALE GENOMIC DNA]</scope>
    <source>
        <strain evidence="3">VM2412</strain>
    </source>
</reference>
<evidence type="ECO:0000313" key="3">
    <source>
        <dbReference type="Proteomes" id="UP000218165"/>
    </source>
</evidence>
<gene>
    <name evidence="2" type="ORF">CFK38_08965</name>
</gene>
<organism evidence="2 3">
    <name type="scientific">Brachybacterium vulturis</name>
    <dbReference type="NCBI Taxonomy" id="2017484"/>
    <lineage>
        <taxon>Bacteria</taxon>
        <taxon>Bacillati</taxon>
        <taxon>Actinomycetota</taxon>
        <taxon>Actinomycetes</taxon>
        <taxon>Micrococcales</taxon>
        <taxon>Dermabacteraceae</taxon>
        <taxon>Brachybacterium</taxon>
    </lineage>
</organism>
<name>A0A291GN41_9MICO</name>
<dbReference type="AlphaFoldDB" id="A0A291GN41"/>
<proteinExistence type="predicted"/>
<dbReference type="EMBL" id="CP023563">
    <property type="protein sequence ID" value="ATG51641.1"/>
    <property type="molecule type" value="Genomic_DNA"/>
</dbReference>
<feature type="region of interest" description="Disordered" evidence="1">
    <location>
        <begin position="27"/>
        <end position="64"/>
    </location>
</feature>
<evidence type="ECO:0000256" key="1">
    <source>
        <dbReference type="SAM" id="MobiDB-lite"/>
    </source>
</evidence>
<evidence type="ECO:0000313" key="2">
    <source>
        <dbReference type="EMBL" id="ATG51641.1"/>
    </source>
</evidence>